<feature type="compositionally biased region" description="Basic and acidic residues" evidence="10">
    <location>
        <begin position="69"/>
        <end position="86"/>
    </location>
</feature>
<dbReference type="Gene3D" id="3.40.50.10470">
    <property type="entry name" value="Translation initiation factor eif-2b, domain 2"/>
    <property type="match status" value="1"/>
</dbReference>
<comment type="subcellular location">
    <subcellularLocation>
        <location evidence="1">Cytoplasm</location>
        <location evidence="1">Cytosol</location>
    </subcellularLocation>
</comment>
<evidence type="ECO:0000256" key="7">
    <source>
        <dbReference type="ARBA" id="ARBA00044356"/>
    </source>
</evidence>
<protein>
    <recommendedName>
        <fullName evidence="6">Translation initiation factor eIF2B subunit delta</fullName>
    </recommendedName>
    <alternativeName>
        <fullName evidence="7">eIF2B GDP-GTP exchange factor subunit delta</fullName>
    </alternativeName>
</protein>
<sequence length="494" mass="54976">MTTPNLSTSAVNSPLIGQPMVSYETQWLGTPTTASSSIEDRLRRRSSQGGNNPEDARGRSQSSAKKPSTKAERRALQEKQRAEKQKRVSTANTSTNPPNNADKKPPVNNPTRPKNAALAAKNDQQRKSILNHLELPKKPDTDKNKDLHPMVLSLALLFSQYKITGSNARCIAVLETFSQVIKDHQPPEDATFVRHIQKHLDPHIAFLLKYRYMSLSIRECIRWLKKVMADLVAIHPPVADEDARQMLQNQIARFIRERITMADELIAHNALTKIENGDVVLTFAKSSVVERIFLEAKKAGRDFQVIVVDSRPLLEGKNLCVKLVRNGIKCKYTLISGIYDALKAVTKVFLGSHAILNNGSSYARIGSAAVAMAATDKQIPVILCCETYKFVNRTQVDSLVMNEKGDPYSLVQTSDTAAPILANWKQQQNLSILNLMYDVTPSKYISAVVTEIGIIPCTSAPVVCCLLETMSGLYINYILFLRFGENTISMRTIN</sequence>
<keyword evidence="5" id="KW-0648">Protein biosynthesis</keyword>
<evidence type="ECO:0000256" key="6">
    <source>
        <dbReference type="ARBA" id="ARBA00044147"/>
    </source>
</evidence>
<evidence type="ECO:0000256" key="2">
    <source>
        <dbReference type="ARBA" id="ARBA00007251"/>
    </source>
</evidence>
<keyword evidence="4" id="KW-0396">Initiation factor</keyword>
<accession>A0A8H4B9Y5</accession>
<gene>
    <name evidence="11" type="ORF">FB192DRAFT_1148145</name>
</gene>
<evidence type="ECO:0000256" key="8">
    <source>
        <dbReference type="ARBA" id="ARBA00046432"/>
    </source>
</evidence>
<evidence type="ECO:0000313" key="12">
    <source>
        <dbReference type="Proteomes" id="UP000469890"/>
    </source>
</evidence>
<comment type="caution">
    <text evidence="11">The sequence shown here is derived from an EMBL/GenBank/DDBJ whole genome shotgun (WGS) entry which is preliminary data.</text>
</comment>
<dbReference type="AlphaFoldDB" id="A0A8H4B9Y5"/>
<dbReference type="InterPro" id="IPR000649">
    <property type="entry name" value="IF-2B-related"/>
</dbReference>
<dbReference type="PANTHER" id="PTHR10233:SF14">
    <property type="entry name" value="TRANSLATION INITIATION FACTOR EIF-2B SUBUNIT DELTA"/>
    <property type="match status" value="1"/>
</dbReference>
<organism evidence="11 12">
    <name type="scientific">Mucor circinelloides f. lusitanicus</name>
    <name type="common">Mucor racemosus var. lusitanicus</name>
    <dbReference type="NCBI Taxonomy" id="29924"/>
    <lineage>
        <taxon>Eukaryota</taxon>
        <taxon>Fungi</taxon>
        <taxon>Fungi incertae sedis</taxon>
        <taxon>Mucoromycota</taxon>
        <taxon>Mucoromycotina</taxon>
        <taxon>Mucoromycetes</taxon>
        <taxon>Mucorales</taxon>
        <taxon>Mucorineae</taxon>
        <taxon>Mucoraceae</taxon>
        <taxon>Mucor</taxon>
    </lineage>
</organism>
<dbReference type="GO" id="GO:0005829">
    <property type="term" value="C:cytosol"/>
    <property type="evidence" value="ECO:0007669"/>
    <property type="project" value="UniProtKB-SubCell"/>
</dbReference>
<dbReference type="InterPro" id="IPR037171">
    <property type="entry name" value="NagB/RpiA_transferase-like"/>
</dbReference>
<dbReference type="EMBL" id="JAAECE010000007">
    <property type="protein sequence ID" value="KAF1798383.1"/>
    <property type="molecule type" value="Genomic_DNA"/>
</dbReference>
<comment type="subunit">
    <text evidence="8">Component of the translation initiation factor 2B (eIF2B) complex which is a heterodecamer of two sets of five different subunits: alpha, beta, gamma, delta and epsilon. Subunits alpha, beta and delta comprise a regulatory subcomplex and subunits epsilon and gamma comprise a catalytic subcomplex. Within the complex, the hexameric regulatory complex resides at the center, with the two heterodimeric catalytic subcomplexes bound on opposite sides.</text>
</comment>
<name>A0A8H4B9Y5_MUCCL</name>
<dbReference type="SUPFAM" id="SSF100950">
    <property type="entry name" value="NagB/RpiA/CoA transferase-like"/>
    <property type="match status" value="1"/>
</dbReference>
<evidence type="ECO:0000313" key="11">
    <source>
        <dbReference type="EMBL" id="KAF1798383.1"/>
    </source>
</evidence>
<dbReference type="Pfam" id="PF01008">
    <property type="entry name" value="IF-2B"/>
    <property type="match status" value="1"/>
</dbReference>
<evidence type="ECO:0000256" key="5">
    <source>
        <dbReference type="ARBA" id="ARBA00022917"/>
    </source>
</evidence>
<evidence type="ECO:0000256" key="1">
    <source>
        <dbReference type="ARBA" id="ARBA00004514"/>
    </source>
</evidence>
<evidence type="ECO:0000256" key="10">
    <source>
        <dbReference type="SAM" id="MobiDB-lite"/>
    </source>
</evidence>
<reference evidence="11 12" key="1">
    <citation type="submission" date="2019-09" db="EMBL/GenBank/DDBJ databases">
        <authorList>
            <consortium name="DOE Joint Genome Institute"/>
            <person name="Mondo S.J."/>
            <person name="Navarro-Mendoza M.I."/>
            <person name="Perez-Arques C."/>
            <person name="Panchal S."/>
            <person name="Nicolas F.E."/>
            <person name="Ganguly P."/>
            <person name="Pangilinan J."/>
            <person name="Grigoriev I."/>
            <person name="Heitman J."/>
            <person name="Sanya K."/>
            <person name="Garre V."/>
        </authorList>
    </citation>
    <scope>NUCLEOTIDE SEQUENCE [LARGE SCALE GENOMIC DNA]</scope>
    <source>
        <strain evidence="11 12">MU402</strain>
    </source>
</reference>
<dbReference type="Proteomes" id="UP000469890">
    <property type="component" value="Unassembled WGS sequence"/>
</dbReference>
<feature type="compositionally biased region" description="Polar residues" evidence="10">
    <location>
        <begin position="23"/>
        <end position="37"/>
    </location>
</feature>
<proteinExistence type="inferred from homology"/>
<dbReference type="InterPro" id="IPR042529">
    <property type="entry name" value="IF_2B-like_C"/>
</dbReference>
<evidence type="ECO:0000256" key="9">
    <source>
        <dbReference type="RuleBase" id="RU003814"/>
    </source>
</evidence>
<dbReference type="GO" id="GO:0003743">
    <property type="term" value="F:translation initiation factor activity"/>
    <property type="evidence" value="ECO:0007669"/>
    <property type="project" value="UniProtKB-KW"/>
</dbReference>
<comment type="similarity">
    <text evidence="2 9">Belongs to the eIF-2B alpha/beta/delta subunits family.</text>
</comment>
<feature type="compositionally biased region" description="Low complexity" evidence="10">
    <location>
        <begin position="89"/>
        <end position="100"/>
    </location>
</feature>
<evidence type="ECO:0000256" key="3">
    <source>
        <dbReference type="ARBA" id="ARBA00022490"/>
    </source>
</evidence>
<evidence type="ECO:0000256" key="4">
    <source>
        <dbReference type="ARBA" id="ARBA00022540"/>
    </source>
</evidence>
<keyword evidence="3" id="KW-0963">Cytoplasm</keyword>
<dbReference type="PANTHER" id="PTHR10233">
    <property type="entry name" value="TRANSLATION INITIATION FACTOR EIF-2B"/>
    <property type="match status" value="1"/>
</dbReference>
<feature type="region of interest" description="Disordered" evidence="10">
    <location>
        <begin position="23"/>
        <end position="125"/>
    </location>
</feature>